<dbReference type="InterPro" id="IPR034603">
    <property type="entry name" value="Dipeptide_epimerase"/>
</dbReference>
<gene>
    <name evidence="7" type="ORF">ACFQ2J_02920</name>
</gene>
<comment type="cofactor">
    <cofactor evidence="5">
        <name>Mg(2+)</name>
        <dbReference type="ChEBI" id="CHEBI:18420"/>
    </cofactor>
    <text evidence="5">Binds 1 Mg(2+) ion per subunit.</text>
</comment>
<evidence type="ECO:0000259" key="6">
    <source>
        <dbReference type="SMART" id="SM00922"/>
    </source>
</evidence>
<dbReference type="EC" id="5.1.1.-" evidence="5"/>
<name>A0ABW3KW98_9BACI</name>
<dbReference type="SUPFAM" id="SSF51604">
    <property type="entry name" value="Enolase C-terminal domain-like"/>
    <property type="match status" value="1"/>
</dbReference>
<dbReference type="Pfam" id="PF13378">
    <property type="entry name" value="MR_MLE_C"/>
    <property type="match status" value="1"/>
</dbReference>
<comment type="caution">
    <text evidence="7">The sequence shown here is derived from an EMBL/GenBank/DDBJ whole genome shotgun (WGS) entry which is preliminary data.</text>
</comment>
<evidence type="ECO:0000256" key="2">
    <source>
        <dbReference type="ARBA" id="ARBA00022723"/>
    </source>
</evidence>
<dbReference type="CDD" id="cd03319">
    <property type="entry name" value="L-Ala-DL-Glu_epimerase"/>
    <property type="match status" value="1"/>
</dbReference>
<dbReference type="Gene3D" id="3.30.390.10">
    <property type="entry name" value="Enolase-like, N-terminal domain"/>
    <property type="match status" value="1"/>
</dbReference>
<dbReference type="InterPro" id="IPR029017">
    <property type="entry name" value="Enolase-like_N"/>
</dbReference>
<evidence type="ECO:0000256" key="5">
    <source>
        <dbReference type="RuleBase" id="RU366006"/>
    </source>
</evidence>
<proteinExistence type="inferred from homology"/>
<dbReference type="Gene3D" id="3.20.20.120">
    <property type="entry name" value="Enolase-like C-terminal domain"/>
    <property type="match status" value="1"/>
</dbReference>
<accession>A0ABW3KW98</accession>
<dbReference type="Proteomes" id="UP001596990">
    <property type="component" value="Unassembled WGS sequence"/>
</dbReference>
<dbReference type="SMART" id="SM00922">
    <property type="entry name" value="MR_MLE"/>
    <property type="match status" value="1"/>
</dbReference>
<evidence type="ECO:0000256" key="4">
    <source>
        <dbReference type="ARBA" id="ARBA00023235"/>
    </source>
</evidence>
<evidence type="ECO:0000313" key="7">
    <source>
        <dbReference type="EMBL" id="MFD1018142.1"/>
    </source>
</evidence>
<dbReference type="InterPro" id="IPR013342">
    <property type="entry name" value="Mandelate_racemase_C"/>
</dbReference>
<dbReference type="SFLD" id="SFLDF00009">
    <property type="entry name" value="o-succinylbenzoate_synthase"/>
    <property type="match status" value="1"/>
</dbReference>
<evidence type="ECO:0000313" key="8">
    <source>
        <dbReference type="Proteomes" id="UP001596990"/>
    </source>
</evidence>
<keyword evidence="4 5" id="KW-0413">Isomerase</keyword>
<dbReference type="InterPro" id="IPR036849">
    <property type="entry name" value="Enolase-like_C_sf"/>
</dbReference>
<dbReference type="SFLD" id="SFLDG00180">
    <property type="entry name" value="muconate_cycloisomerase"/>
    <property type="match status" value="2"/>
</dbReference>
<comment type="similarity">
    <text evidence="1 5">Belongs to the mandelate racemase/muconate lactonizing enzyme family.</text>
</comment>
<dbReference type="SFLD" id="SFLDS00001">
    <property type="entry name" value="Enolase"/>
    <property type="match status" value="2"/>
</dbReference>
<dbReference type="SFLD" id="SFLDF00010">
    <property type="entry name" value="dipeptide_epimerase"/>
    <property type="match status" value="1"/>
</dbReference>
<dbReference type="Pfam" id="PF02746">
    <property type="entry name" value="MR_MLE_N"/>
    <property type="match status" value="1"/>
</dbReference>
<dbReference type="InterPro" id="IPR029065">
    <property type="entry name" value="Enolase_C-like"/>
</dbReference>
<dbReference type="PANTHER" id="PTHR48073:SF2">
    <property type="entry name" value="O-SUCCINYLBENZOATE SYNTHASE"/>
    <property type="match status" value="1"/>
</dbReference>
<keyword evidence="8" id="KW-1185">Reference proteome</keyword>
<feature type="domain" description="Mandelate racemase/muconate lactonizing enzyme C-terminal" evidence="6">
    <location>
        <begin position="141"/>
        <end position="240"/>
    </location>
</feature>
<keyword evidence="2 5" id="KW-0479">Metal-binding</keyword>
<dbReference type="InterPro" id="IPR013341">
    <property type="entry name" value="Mandelate_racemase_N_dom"/>
</dbReference>
<dbReference type="PANTHER" id="PTHR48073">
    <property type="entry name" value="O-SUCCINYLBENZOATE SYNTHASE-RELATED"/>
    <property type="match status" value="1"/>
</dbReference>
<sequence length="373" mass="40437">MKIVSIDTYYGAVPLHTPFKTALRTVTVAETVIVKVTCDNGIIGWGEAPPTHVITGDSLASIESAITNVFKPLLTGESITERDRLFALINKAIVGNTSAKAAIDMALHDCAAQQAGLPLHVFLGGYRDEIETDYTVSVNTPEEMAADAKAYINNGFNVLKVKVGKDQISTDIERIKAIREKVGDSCLIRLDANQGWRPKEAVSAIRKMEDLGLDIELVEQPVLAHDLKGLKYVTENVDTPIMADESVFSIYDAREVLETASADLINIKLMKAGGIHQAMKIANLAESFGVECMVGSMIETKLGITAAAHFAASQKNVTRYDFDAPLMLADDIVSGGIIYNERKITFNSGSGLGVKEIDGNYLHDTKSIYAVEK</sequence>
<keyword evidence="3 5" id="KW-0460">Magnesium</keyword>
<dbReference type="EMBL" id="JBHTKL010000001">
    <property type="protein sequence ID" value="MFD1018142.1"/>
    <property type="molecule type" value="Genomic_DNA"/>
</dbReference>
<dbReference type="SUPFAM" id="SSF54826">
    <property type="entry name" value="Enolase N-terminal domain-like"/>
    <property type="match status" value="1"/>
</dbReference>
<reference evidence="8" key="1">
    <citation type="journal article" date="2019" name="Int. J. Syst. Evol. Microbiol.">
        <title>The Global Catalogue of Microorganisms (GCM) 10K type strain sequencing project: providing services to taxonomists for standard genome sequencing and annotation.</title>
        <authorList>
            <consortium name="The Broad Institute Genomics Platform"/>
            <consortium name="The Broad Institute Genome Sequencing Center for Infectious Disease"/>
            <person name="Wu L."/>
            <person name="Ma J."/>
        </authorList>
    </citation>
    <scope>NUCLEOTIDE SEQUENCE [LARGE SCALE GENOMIC DNA]</scope>
    <source>
        <strain evidence="8">CCUG 56607</strain>
    </source>
</reference>
<evidence type="ECO:0000256" key="3">
    <source>
        <dbReference type="ARBA" id="ARBA00022842"/>
    </source>
</evidence>
<organism evidence="7 8">
    <name type="scientific">Thalassobacillus hwangdonensis</name>
    <dbReference type="NCBI Taxonomy" id="546108"/>
    <lineage>
        <taxon>Bacteria</taxon>
        <taxon>Bacillati</taxon>
        <taxon>Bacillota</taxon>
        <taxon>Bacilli</taxon>
        <taxon>Bacillales</taxon>
        <taxon>Bacillaceae</taxon>
        <taxon>Thalassobacillus</taxon>
    </lineage>
</organism>
<dbReference type="RefSeq" id="WP_386056415.1">
    <property type="nucleotide sequence ID" value="NZ_JBHTKL010000001.1"/>
</dbReference>
<protein>
    <recommendedName>
        <fullName evidence="5">Dipeptide epimerase</fullName>
        <ecNumber evidence="5">5.1.1.-</ecNumber>
    </recommendedName>
</protein>
<evidence type="ECO:0000256" key="1">
    <source>
        <dbReference type="ARBA" id="ARBA00008031"/>
    </source>
</evidence>